<dbReference type="RefSeq" id="WP_312889333.1">
    <property type="nucleotide sequence ID" value="NZ_JACCFS010000001.1"/>
</dbReference>
<feature type="domain" description="Response regulatory" evidence="8">
    <location>
        <begin position="8"/>
        <end position="127"/>
    </location>
</feature>
<name>A0A7Z0JB42_9ACTN</name>
<dbReference type="GO" id="GO:0003677">
    <property type="term" value="F:DNA binding"/>
    <property type="evidence" value="ECO:0007669"/>
    <property type="project" value="UniProtKB-KW"/>
</dbReference>
<keyword evidence="1 5" id="KW-0597">Phosphoprotein</keyword>
<dbReference type="GO" id="GO:0000160">
    <property type="term" value="P:phosphorelay signal transduction system"/>
    <property type="evidence" value="ECO:0007669"/>
    <property type="project" value="InterPro"/>
</dbReference>
<dbReference type="PROSITE" id="PS50110">
    <property type="entry name" value="RESPONSE_REGULATORY"/>
    <property type="match status" value="1"/>
</dbReference>
<dbReference type="InterPro" id="IPR058245">
    <property type="entry name" value="NreC/VraR/RcsB-like_REC"/>
</dbReference>
<evidence type="ECO:0000256" key="6">
    <source>
        <dbReference type="SAM" id="MobiDB-lite"/>
    </source>
</evidence>
<protein>
    <submittedName>
        <fullName evidence="9">DNA-binding NarL/FixJ family response regulator</fullName>
    </submittedName>
</protein>
<keyword evidence="4" id="KW-0804">Transcription</keyword>
<dbReference type="PANTHER" id="PTHR43214:SF24">
    <property type="entry name" value="TRANSCRIPTIONAL REGULATORY PROTEIN NARL-RELATED"/>
    <property type="match status" value="1"/>
</dbReference>
<dbReference type="Gene3D" id="3.40.50.2300">
    <property type="match status" value="1"/>
</dbReference>
<dbReference type="AlphaFoldDB" id="A0A7Z0JB42"/>
<dbReference type="EMBL" id="JACCFS010000001">
    <property type="protein sequence ID" value="NYJ35836.1"/>
    <property type="molecule type" value="Genomic_DNA"/>
</dbReference>
<comment type="caution">
    <text evidence="9">The sequence shown here is derived from an EMBL/GenBank/DDBJ whole genome shotgun (WGS) entry which is preliminary data.</text>
</comment>
<accession>A0A7Z0JB42</accession>
<evidence type="ECO:0000313" key="10">
    <source>
        <dbReference type="Proteomes" id="UP000572051"/>
    </source>
</evidence>
<dbReference type="Pfam" id="PF00196">
    <property type="entry name" value="GerE"/>
    <property type="match status" value="1"/>
</dbReference>
<evidence type="ECO:0000256" key="1">
    <source>
        <dbReference type="ARBA" id="ARBA00022553"/>
    </source>
</evidence>
<dbReference type="Proteomes" id="UP000572051">
    <property type="component" value="Unassembled WGS sequence"/>
</dbReference>
<feature type="region of interest" description="Disordered" evidence="6">
    <location>
        <begin position="148"/>
        <end position="172"/>
    </location>
</feature>
<dbReference type="GO" id="GO:0006355">
    <property type="term" value="P:regulation of DNA-templated transcription"/>
    <property type="evidence" value="ECO:0007669"/>
    <property type="project" value="InterPro"/>
</dbReference>
<dbReference type="CDD" id="cd06170">
    <property type="entry name" value="LuxR_C_like"/>
    <property type="match status" value="1"/>
</dbReference>
<dbReference type="SUPFAM" id="SSF46894">
    <property type="entry name" value="C-terminal effector domain of the bipartite response regulators"/>
    <property type="match status" value="1"/>
</dbReference>
<reference evidence="9 10" key="1">
    <citation type="submission" date="2020-07" db="EMBL/GenBank/DDBJ databases">
        <title>Sequencing the genomes of 1000 actinobacteria strains.</title>
        <authorList>
            <person name="Klenk H.-P."/>
        </authorList>
    </citation>
    <scope>NUCLEOTIDE SEQUENCE [LARGE SCALE GENOMIC DNA]</scope>
    <source>
        <strain evidence="9 10">DSM 44442</strain>
    </source>
</reference>
<keyword evidence="2" id="KW-0805">Transcription regulation</keyword>
<dbReference type="InterPro" id="IPR039420">
    <property type="entry name" value="WalR-like"/>
</dbReference>
<dbReference type="PANTHER" id="PTHR43214">
    <property type="entry name" value="TWO-COMPONENT RESPONSE REGULATOR"/>
    <property type="match status" value="1"/>
</dbReference>
<feature type="modified residue" description="4-aspartylphosphate" evidence="5">
    <location>
        <position position="62"/>
    </location>
</feature>
<evidence type="ECO:0000256" key="3">
    <source>
        <dbReference type="ARBA" id="ARBA00023125"/>
    </source>
</evidence>
<dbReference type="SMART" id="SM00448">
    <property type="entry name" value="REC"/>
    <property type="match status" value="1"/>
</dbReference>
<organism evidence="9 10">
    <name type="scientific">Nocardiopsis aegyptia</name>
    <dbReference type="NCBI Taxonomy" id="220378"/>
    <lineage>
        <taxon>Bacteria</taxon>
        <taxon>Bacillati</taxon>
        <taxon>Actinomycetota</taxon>
        <taxon>Actinomycetes</taxon>
        <taxon>Streptosporangiales</taxon>
        <taxon>Nocardiopsidaceae</taxon>
        <taxon>Nocardiopsis</taxon>
    </lineage>
</organism>
<evidence type="ECO:0000259" key="8">
    <source>
        <dbReference type="PROSITE" id="PS50110"/>
    </source>
</evidence>
<dbReference type="Pfam" id="PF00072">
    <property type="entry name" value="Response_reg"/>
    <property type="match status" value="1"/>
</dbReference>
<keyword evidence="10" id="KW-1185">Reference proteome</keyword>
<dbReference type="InterPro" id="IPR016032">
    <property type="entry name" value="Sig_transdc_resp-reg_C-effctor"/>
</dbReference>
<dbReference type="InterPro" id="IPR000792">
    <property type="entry name" value="Tscrpt_reg_LuxR_C"/>
</dbReference>
<evidence type="ECO:0000259" key="7">
    <source>
        <dbReference type="PROSITE" id="PS50043"/>
    </source>
</evidence>
<dbReference type="SMART" id="SM00421">
    <property type="entry name" value="HTH_LUXR"/>
    <property type="match status" value="1"/>
</dbReference>
<dbReference type="InterPro" id="IPR001789">
    <property type="entry name" value="Sig_transdc_resp-reg_receiver"/>
</dbReference>
<evidence type="ECO:0000256" key="4">
    <source>
        <dbReference type="ARBA" id="ARBA00023163"/>
    </source>
</evidence>
<gene>
    <name evidence="9" type="ORF">HNR10_003717</name>
</gene>
<evidence type="ECO:0000313" key="9">
    <source>
        <dbReference type="EMBL" id="NYJ35836.1"/>
    </source>
</evidence>
<dbReference type="PROSITE" id="PS50043">
    <property type="entry name" value="HTH_LUXR_2"/>
    <property type="match status" value="1"/>
</dbReference>
<proteinExistence type="predicted"/>
<dbReference type="InterPro" id="IPR011006">
    <property type="entry name" value="CheY-like_superfamily"/>
</dbReference>
<dbReference type="CDD" id="cd17535">
    <property type="entry name" value="REC_NarL-like"/>
    <property type="match status" value="1"/>
</dbReference>
<evidence type="ECO:0000256" key="2">
    <source>
        <dbReference type="ARBA" id="ARBA00023015"/>
    </source>
</evidence>
<keyword evidence="3 9" id="KW-0238">DNA-binding</keyword>
<dbReference type="SUPFAM" id="SSF52172">
    <property type="entry name" value="CheY-like"/>
    <property type="match status" value="1"/>
</dbReference>
<sequence length="231" mass="24809">MGETPPIRVLIVDDQVLMREGLRKLLEIEPGIEVVGAAADGAEALALLTSPEPPAVDLVLADARMPVMDGVTMIERLREDRPELPVIVLTTFDEDELVIGALRAGAKGYLLKDTMPERLADAVHRAVSGEIVLGSSATERLVGALLKAPGDVSGGSENEDVSPAAGSDEQVLSQREQEVARLVGDGASNREIARRLFISEGTARNHVTNILRKLNLRDRTKLALWVRGQDG</sequence>
<dbReference type="PRINTS" id="PR00038">
    <property type="entry name" value="HTHLUXR"/>
</dbReference>
<evidence type="ECO:0000256" key="5">
    <source>
        <dbReference type="PROSITE-ProRule" id="PRU00169"/>
    </source>
</evidence>
<feature type="domain" description="HTH luxR-type" evidence="7">
    <location>
        <begin position="165"/>
        <end position="230"/>
    </location>
</feature>